<feature type="transmembrane region" description="Helical" evidence="1">
    <location>
        <begin position="78"/>
        <end position="101"/>
    </location>
</feature>
<reference evidence="2" key="1">
    <citation type="submission" date="2018-05" db="EMBL/GenBank/DDBJ databases">
        <authorList>
            <person name="Lanie J.A."/>
            <person name="Ng W.-L."/>
            <person name="Kazmierczak K.M."/>
            <person name="Andrzejewski T.M."/>
            <person name="Davidsen T.M."/>
            <person name="Wayne K.J."/>
            <person name="Tettelin H."/>
            <person name="Glass J.I."/>
            <person name="Rusch D."/>
            <person name="Podicherti R."/>
            <person name="Tsui H.-C.T."/>
            <person name="Winkler M.E."/>
        </authorList>
    </citation>
    <scope>NUCLEOTIDE SEQUENCE</scope>
</reference>
<evidence type="ECO:0000313" key="2">
    <source>
        <dbReference type="EMBL" id="SVB77995.1"/>
    </source>
</evidence>
<accession>A0A382GT08</accession>
<dbReference type="InterPro" id="IPR036259">
    <property type="entry name" value="MFS_trans_sf"/>
</dbReference>
<dbReference type="EMBL" id="UINC01057145">
    <property type="protein sequence ID" value="SVB77995.1"/>
    <property type="molecule type" value="Genomic_DNA"/>
</dbReference>
<dbReference type="SUPFAM" id="SSF103473">
    <property type="entry name" value="MFS general substrate transporter"/>
    <property type="match status" value="1"/>
</dbReference>
<feature type="transmembrane region" description="Helical" evidence="1">
    <location>
        <begin position="45"/>
        <end position="66"/>
    </location>
</feature>
<gene>
    <name evidence="2" type="ORF">METZ01_LOCUS230849</name>
</gene>
<sequence>VTDKAQSSRGRAVALGALVFFGGFAVMVLEIVGARYLQPWFGGAFYVWTSQIGVVMLALALGYAIGGRLADRWRRAQYLGALLVPAAIAVLSIPTVAPGILNAIVDRHVEMAATEAVPAVVENELLSGLDPDFLQGSDSNASEVQPIEKEKVTQVPAIWRKLDPAIGSAVVFLLPCFVLAMISPYMIRQAAQQITHVGTVSGLVYAASTVGSIGGVFVSAYVLIDHFSTTTIFYLTGVLTLGLAGLCCLIDWL</sequence>
<feature type="non-terminal residue" evidence="2">
    <location>
        <position position="253"/>
    </location>
</feature>
<dbReference type="NCBIfam" id="NF037959">
    <property type="entry name" value="MFS_SpdSyn"/>
    <property type="match status" value="1"/>
</dbReference>
<organism evidence="2">
    <name type="scientific">marine metagenome</name>
    <dbReference type="NCBI Taxonomy" id="408172"/>
    <lineage>
        <taxon>unclassified sequences</taxon>
        <taxon>metagenomes</taxon>
        <taxon>ecological metagenomes</taxon>
    </lineage>
</organism>
<feature type="transmembrane region" description="Helical" evidence="1">
    <location>
        <begin position="165"/>
        <end position="187"/>
    </location>
</feature>
<proteinExistence type="predicted"/>
<feature type="transmembrane region" description="Helical" evidence="1">
    <location>
        <begin position="230"/>
        <end position="252"/>
    </location>
</feature>
<evidence type="ECO:0000256" key="1">
    <source>
        <dbReference type="SAM" id="Phobius"/>
    </source>
</evidence>
<evidence type="ECO:0008006" key="3">
    <source>
        <dbReference type="Google" id="ProtNLM"/>
    </source>
</evidence>
<protein>
    <recommendedName>
        <fullName evidence="3">Major facilitator superfamily (MFS) profile domain-containing protein</fullName>
    </recommendedName>
</protein>
<feature type="non-terminal residue" evidence="2">
    <location>
        <position position="1"/>
    </location>
</feature>
<dbReference type="AlphaFoldDB" id="A0A382GT08"/>
<keyword evidence="1" id="KW-0472">Membrane</keyword>
<feature type="transmembrane region" description="Helical" evidence="1">
    <location>
        <begin position="199"/>
        <end position="224"/>
    </location>
</feature>
<feature type="transmembrane region" description="Helical" evidence="1">
    <location>
        <begin position="12"/>
        <end position="33"/>
    </location>
</feature>
<name>A0A382GT08_9ZZZZ</name>
<keyword evidence="1" id="KW-1133">Transmembrane helix</keyword>
<keyword evidence="1" id="KW-0812">Transmembrane</keyword>